<organism evidence="6 7">
    <name type="scientific">Prunus persica</name>
    <name type="common">Peach</name>
    <name type="synonym">Amygdalus persica</name>
    <dbReference type="NCBI Taxonomy" id="3760"/>
    <lineage>
        <taxon>Eukaryota</taxon>
        <taxon>Viridiplantae</taxon>
        <taxon>Streptophyta</taxon>
        <taxon>Embryophyta</taxon>
        <taxon>Tracheophyta</taxon>
        <taxon>Spermatophyta</taxon>
        <taxon>Magnoliopsida</taxon>
        <taxon>eudicotyledons</taxon>
        <taxon>Gunneridae</taxon>
        <taxon>Pentapetalae</taxon>
        <taxon>rosids</taxon>
        <taxon>fabids</taxon>
        <taxon>Rosales</taxon>
        <taxon>Rosaceae</taxon>
        <taxon>Amygdaloideae</taxon>
        <taxon>Amygdaleae</taxon>
        <taxon>Prunus</taxon>
    </lineage>
</organism>
<keyword evidence="1" id="KW-0406">Ion transport</keyword>
<dbReference type="OrthoDB" id="421226at2759"/>
<reference evidence="6 7" key="1">
    <citation type="journal article" date="2013" name="Nat. Genet.">
        <title>The high-quality draft genome of peach (Prunus persica) identifies unique patterns of genetic diversity, domestication and genome evolution.</title>
        <authorList>
            <consortium name="International Peach Genome Initiative"/>
            <person name="Verde I."/>
            <person name="Abbott A.G."/>
            <person name="Scalabrin S."/>
            <person name="Jung S."/>
            <person name="Shu S."/>
            <person name="Marroni F."/>
            <person name="Zhebentyayeva T."/>
            <person name="Dettori M.T."/>
            <person name="Grimwood J."/>
            <person name="Cattonaro F."/>
            <person name="Zuccolo A."/>
            <person name="Rossini L."/>
            <person name="Jenkins J."/>
            <person name="Vendramin E."/>
            <person name="Meisel L.A."/>
            <person name="Decroocq V."/>
            <person name="Sosinski B."/>
            <person name="Prochnik S."/>
            <person name="Mitros T."/>
            <person name="Policriti A."/>
            <person name="Cipriani G."/>
            <person name="Dondini L."/>
            <person name="Ficklin S."/>
            <person name="Goodstein D.M."/>
            <person name="Xuan P."/>
            <person name="Del Fabbro C."/>
            <person name="Aramini V."/>
            <person name="Copetti D."/>
            <person name="Gonzalez S."/>
            <person name="Horner D.S."/>
            <person name="Falchi R."/>
            <person name="Lucas S."/>
            <person name="Mica E."/>
            <person name="Maldonado J."/>
            <person name="Lazzari B."/>
            <person name="Bielenberg D."/>
            <person name="Pirona R."/>
            <person name="Miculan M."/>
            <person name="Barakat A."/>
            <person name="Testolin R."/>
            <person name="Stella A."/>
            <person name="Tartarini S."/>
            <person name="Tonutti P."/>
            <person name="Arus P."/>
            <person name="Orellana A."/>
            <person name="Wells C."/>
            <person name="Main D."/>
            <person name="Vizzotto G."/>
            <person name="Silva H."/>
            <person name="Salamini F."/>
            <person name="Schmutz J."/>
            <person name="Morgante M."/>
            <person name="Rokhsar D.S."/>
        </authorList>
    </citation>
    <scope>NUCLEOTIDE SEQUENCE [LARGE SCALE GENOMIC DNA]</scope>
    <source>
        <strain evidence="7">cv. Nemared</strain>
    </source>
</reference>
<accession>A0A251QPG9</accession>
<dbReference type="GO" id="GO:0016020">
    <property type="term" value="C:membrane"/>
    <property type="evidence" value="ECO:0007669"/>
    <property type="project" value="UniProtKB-SubCell"/>
</dbReference>
<dbReference type="Gramene" id="ONI25643">
    <property type="protein sequence ID" value="ONI25643"/>
    <property type="gene ID" value="PRUPE_2G312700"/>
</dbReference>
<keyword evidence="2" id="KW-0407">Ion channel</keyword>
<evidence type="ECO:0000256" key="1">
    <source>
        <dbReference type="ARBA" id="ARBA00023286"/>
    </source>
</evidence>
<reference evidence="6" key="3">
    <citation type="submission" date="2016-12" db="EMBL/GenBank/DDBJ databases">
        <title>WGS assembly of Prunus persica.</title>
        <authorList>
            <person name="Verde I."/>
            <person name="Jenkins J."/>
            <person name="Dondini L."/>
            <person name="Micali S."/>
            <person name="Pagliarani G."/>
            <person name="Vendramin E."/>
            <person name="Paris R."/>
            <person name="Aramini V."/>
            <person name="Gazza L."/>
            <person name="Rossini L."/>
            <person name="Bassi D."/>
            <person name="Troggio M."/>
            <person name="Shu S."/>
            <person name="Grimwood J.H."/>
            <person name="Tartarini S."/>
            <person name="Dettori M.T."/>
            <person name="Schmutz J."/>
        </authorList>
    </citation>
    <scope>NUCLEOTIDE SEQUENCE</scope>
</reference>
<keyword evidence="3" id="KW-0812">Transmembrane</keyword>
<feature type="transmembrane region" description="Helical" evidence="3">
    <location>
        <begin position="358"/>
        <end position="378"/>
    </location>
</feature>
<dbReference type="SUPFAM" id="SSF81324">
    <property type="entry name" value="Voltage-gated potassium channels"/>
    <property type="match status" value="1"/>
</dbReference>
<evidence type="ECO:0000259" key="4">
    <source>
        <dbReference type="PROSITE" id="PS50042"/>
    </source>
</evidence>
<dbReference type="Proteomes" id="UP000006882">
    <property type="component" value="Chromosome G2"/>
</dbReference>
<dbReference type="STRING" id="3760.A0A251QPG9"/>
<dbReference type="SMART" id="SM00100">
    <property type="entry name" value="cNMP"/>
    <property type="match status" value="1"/>
</dbReference>
<dbReference type="AlphaFoldDB" id="A0A251QPG9"/>
<reference evidence="5" key="2">
    <citation type="submission" date="2016-06" db="EMBL/GenBank/DDBJ databases">
        <title>Identification and cloning of putative CNGC genes in peach genome.</title>
        <authorList>
            <person name="Song Z."/>
            <person name="Ma R."/>
            <person name="Yu M."/>
        </authorList>
    </citation>
    <scope>NUCLEOTIDE SEQUENCE</scope>
</reference>
<dbReference type="SUPFAM" id="SSF51206">
    <property type="entry name" value="cAMP-binding domain-like"/>
    <property type="match status" value="1"/>
</dbReference>
<keyword evidence="3" id="KW-0472">Membrane</keyword>
<sequence>MGSITVAADPENLTDKTDGPVKTRMYAIMKKICHPEGQYRHIWTKIFVTSCVFGVSLDPLFFYILIIDQQNKCLQMDTMLQTVALLLRSFTDIIFLVHFIYEICDGVKTQRAKKSYGANLASNALKNMAPTPNTQKNGPSTNSKVIRVAKKIAHKMSWLSASIVVEFFALLPIPQLLIVVTFYNMRGSPYFEHEKVLNFFLLGQYIPRILRIHMSSKQLRRTNEMWIKGLFYFYLYILTSHILGALWYFFSIQREMSCWHWACVNYSTDPSGCMDTFYCNSRIVSRNVTFLNEHCPTDTPDSASAPFNFGIFLDALKNNNTAHVEFSTKALYCFWWGLRNISNFGTNLTTSTYMWENVFAILISISSFLLILYVMGTAQNNMAMQDSMRIAKSEKIMTKKLDILSWLSTKDLPRDLKKEIKHNIKQKLEEHDKTFPQNDLFSILPVETRKSLRRCLCMEPLRTVKMLKDMDERVLHLMCDHLKHVTYNENSFVFRKGDPLDCMFFIVEGNVWTYSTAGENEAGKATPSSMTMATKTLEKGHIYGEELLNWASDNFTELPLCRQHVKSQTKVDAFVLMARDLATVVSRYQLLWNFNKCNIPQEVKEVAASTILRRFRHNQRLMMSRRLAVNYYLKKR</sequence>
<evidence type="ECO:0000313" key="5">
    <source>
        <dbReference type="EMBL" id="ARJ54262.1"/>
    </source>
</evidence>
<keyword evidence="1" id="KW-0813">Transport</keyword>
<dbReference type="InterPro" id="IPR000595">
    <property type="entry name" value="cNMP-bd_dom"/>
</dbReference>
<name>A0A251QPG9_PRUPE</name>
<dbReference type="PANTHER" id="PTHR45651">
    <property type="entry name" value="CYCLIC NUCLEOTIDE-GATED ION CHANNEL 15-RELATED-RELATED"/>
    <property type="match status" value="1"/>
</dbReference>
<dbReference type="Gene3D" id="2.60.120.10">
    <property type="entry name" value="Jelly Rolls"/>
    <property type="match status" value="1"/>
</dbReference>
<protein>
    <submittedName>
        <fullName evidence="5">Cyclic nucleotide-gated channel 24</fullName>
    </submittedName>
</protein>
<proteinExistence type="evidence at transcript level"/>
<keyword evidence="7" id="KW-1185">Reference proteome</keyword>
<feature type="domain" description="Cyclic nucleotide-binding" evidence="4">
    <location>
        <begin position="466"/>
        <end position="548"/>
    </location>
</feature>
<gene>
    <name evidence="5" type="primary">CNGC24</name>
    <name evidence="6" type="ORF">PRUPE_2G312700</name>
</gene>
<evidence type="ECO:0000256" key="2">
    <source>
        <dbReference type="ARBA" id="ARBA00023303"/>
    </source>
</evidence>
<dbReference type="CDD" id="cd00038">
    <property type="entry name" value="CAP_ED"/>
    <property type="match status" value="1"/>
</dbReference>
<feature type="transmembrane region" description="Helical" evidence="3">
    <location>
        <begin position="157"/>
        <end position="183"/>
    </location>
</feature>
<feature type="transmembrane region" description="Helical" evidence="3">
    <location>
        <begin position="231"/>
        <end position="250"/>
    </location>
</feature>
<evidence type="ECO:0000313" key="7">
    <source>
        <dbReference type="Proteomes" id="UP000006882"/>
    </source>
</evidence>
<dbReference type="EMBL" id="CM007652">
    <property type="protein sequence ID" value="ONI25643.1"/>
    <property type="molecule type" value="Genomic_DNA"/>
</dbReference>
<keyword evidence="1" id="KW-1071">Ligand-gated ion channel</keyword>
<evidence type="ECO:0000313" key="6">
    <source>
        <dbReference type="EMBL" id="ONI25643.1"/>
    </source>
</evidence>
<feature type="transmembrane region" description="Helical" evidence="3">
    <location>
        <begin position="79"/>
        <end position="101"/>
    </location>
</feature>
<dbReference type="EMBL" id="KX427000">
    <property type="protein sequence ID" value="ARJ54262.1"/>
    <property type="molecule type" value="mRNA"/>
</dbReference>
<dbReference type="PANTHER" id="PTHR45651:SF68">
    <property type="entry name" value="ION TRANSPORT DOMAIN-CONTAINING PROTEIN"/>
    <property type="match status" value="1"/>
</dbReference>
<dbReference type="eggNOG" id="KOG0498">
    <property type="taxonomic scope" value="Eukaryota"/>
</dbReference>
<dbReference type="GO" id="GO:0034220">
    <property type="term" value="P:monoatomic ion transmembrane transport"/>
    <property type="evidence" value="ECO:0007669"/>
    <property type="project" value="UniProtKB-KW"/>
</dbReference>
<evidence type="ECO:0000256" key="3">
    <source>
        <dbReference type="SAM" id="Phobius"/>
    </source>
</evidence>
<dbReference type="InterPro" id="IPR014710">
    <property type="entry name" value="RmlC-like_jellyroll"/>
</dbReference>
<dbReference type="InterPro" id="IPR018490">
    <property type="entry name" value="cNMP-bd_dom_sf"/>
</dbReference>
<keyword evidence="3" id="KW-1133">Transmembrane helix</keyword>
<feature type="transmembrane region" description="Helical" evidence="3">
    <location>
        <begin position="46"/>
        <end position="67"/>
    </location>
</feature>
<dbReference type="PROSITE" id="PS50042">
    <property type="entry name" value="CNMP_BINDING_3"/>
    <property type="match status" value="1"/>
</dbReference>